<proteinExistence type="predicted"/>
<gene>
    <name evidence="1" type="ORF">NCTC12092_00243</name>
</gene>
<name>A0A380JQ87_9STRE</name>
<evidence type="ECO:0000313" key="2">
    <source>
        <dbReference type="Proteomes" id="UP000254461"/>
    </source>
</evidence>
<sequence>MERSQLTWEEVSQYEEVKGYGQQVWKHKGEYYLVTNEGGIAEQRVVYELPYDLFQLLEQGKRNLGEIAFKLRYDCWLPTEEEKNRIMKERVKDRPMVLISNPKNQMLFTQEELRKLIPIAEQKWIDWKGKLPDDYVSPLK</sequence>
<dbReference type="RefSeq" id="WP_115250544.1">
    <property type="nucleotide sequence ID" value="NZ_UHFF01000002.1"/>
</dbReference>
<protein>
    <submittedName>
        <fullName evidence="1">Uncharacterized protein</fullName>
    </submittedName>
</protein>
<dbReference type="AlphaFoldDB" id="A0A380JQ87"/>
<organism evidence="1 2">
    <name type="scientific">Streptococcus equi subsp. equi</name>
    <dbReference type="NCBI Taxonomy" id="148942"/>
    <lineage>
        <taxon>Bacteria</taxon>
        <taxon>Bacillati</taxon>
        <taxon>Bacillota</taxon>
        <taxon>Bacilli</taxon>
        <taxon>Lactobacillales</taxon>
        <taxon>Streptococcaceae</taxon>
        <taxon>Streptococcus</taxon>
    </lineage>
</organism>
<dbReference type="EMBL" id="UHFF01000002">
    <property type="protein sequence ID" value="SUN44827.1"/>
    <property type="molecule type" value="Genomic_DNA"/>
</dbReference>
<dbReference type="Proteomes" id="UP000254461">
    <property type="component" value="Unassembled WGS sequence"/>
</dbReference>
<accession>A0A380JQ87</accession>
<evidence type="ECO:0000313" key="1">
    <source>
        <dbReference type="EMBL" id="SUN44827.1"/>
    </source>
</evidence>
<reference evidence="1 2" key="1">
    <citation type="submission" date="2018-06" db="EMBL/GenBank/DDBJ databases">
        <authorList>
            <consortium name="Pathogen Informatics"/>
            <person name="Doyle S."/>
        </authorList>
    </citation>
    <scope>NUCLEOTIDE SEQUENCE [LARGE SCALE GENOMIC DNA]</scope>
    <source>
        <strain evidence="1 2">NCTC12092</strain>
    </source>
</reference>